<accession>A0A4P2QZS9</accession>
<gene>
    <name evidence="2" type="ORF">SOCE836_080290</name>
</gene>
<evidence type="ECO:0000256" key="1">
    <source>
        <dbReference type="SAM" id="MobiDB-lite"/>
    </source>
</evidence>
<evidence type="ECO:0000313" key="2">
    <source>
        <dbReference type="EMBL" id="AUX35828.1"/>
    </source>
</evidence>
<sequence length="83" mass="8795">MRKHVEITQWAPGGIAWTDGTATDGTERVDPIARHEGHRAAGAGGRSESGARHSTLRVLGEGCVAQHFQVRNLQGRVGGRPAS</sequence>
<reference evidence="2 3" key="1">
    <citation type="submission" date="2015-09" db="EMBL/GenBank/DDBJ databases">
        <title>Sorangium comparison.</title>
        <authorList>
            <person name="Zaburannyi N."/>
            <person name="Bunk B."/>
            <person name="Overmann J."/>
            <person name="Mueller R."/>
        </authorList>
    </citation>
    <scope>NUCLEOTIDE SEQUENCE [LARGE SCALE GENOMIC DNA]</scope>
    <source>
        <strain evidence="2 3">So ce836</strain>
    </source>
</reference>
<dbReference type="EMBL" id="CP012672">
    <property type="protein sequence ID" value="AUX35828.1"/>
    <property type="molecule type" value="Genomic_DNA"/>
</dbReference>
<feature type="region of interest" description="Disordered" evidence="1">
    <location>
        <begin position="13"/>
        <end position="52"/>
    </location>
</feature>
<evidence type="ECO:0000313" key="3">
    <source>
        <dbReference type="Proteomes" id="UP000295497"/>
    </source>
</evidence>
<dbReference type="AlphaFoldDB" id="A0A4P2QZS9"/>
<organism evidence="2 3">
    <name type="scientific">Sorangium cellulosum</name>
    <name type="common">Polyangium cellulosum</name>
    <dbReference type="NCBI Taxonomy" id="56"/>
    <lineage>
        <taxon>Bacteria</taxon>
        <taxon>Pseudomonadati</taxon>
        <taxon>Myxococcota</taxon>
        <taxon>Polyangia</taxon>
        <taxon>Polyangiales</taxon>
        <taxon>Polyangiaceae</taxon>
        <taxon>Sorangium</taxon>
    </lineage>
</organism>
<name>A0A4P2QZS9_SORCE</name>
<feature type="compositionally biased region" description="Basic and acidic residues" evidence="1">
    <location>
        <begin position="25"/>
        <end position="39"/>
    </location>
</feature>
<proteinExistence type="predicted"/>
<protein>
    <submittedName>
        <fullName evidence="2">Uncharacterized protein</fullName>
    </submittedName>
</protein>
<dbReference type="Proteomes" id="UP000295497">
    <property type="component" value="Chromosome"/>
</dbReference>